<comment type="caution">
    <text evidence="1">The sequence shown here is derived from an EMBL/GenBank/DDBJ whole genome shotgun (WGS) entry which is preliminary data.</text>
</comment>
<gene>
    <name evidence="1" type="ORF">BDN70DRAFT_886116</name>
</gene>
<proteinExistence type="predicted"/>
<keyword evidence="2" id="KW-1185">Reference proteome</keyword>
<reference evidence="1" key="1">
    <citation type="submission" date="2020-11" db="EMBL/GenBank/DDBJ databases">
        <authorList>
            <consortium name="DOE Joint Genome Institute"/>
            <person name="Ahrendt S."/>
            <person name="Riley R."/>
            <person name="Andreopoulos W."/>
            <person name="Labutti K."/>
            <person name="Pangilinan J."/>
            <person name="Ruiz-Duenas F.J."/>
            <person name="Barrasa J.M."/>
            <person name="Sanchez-Garcia M."/>
            <person name="Camarero S."/>
            <person name="Miyauchi S."/>
            <person name="Serrano A."/>
            <person name="Linde D."/>
            <person name="Babiker R."/>
            <person name="Drula E."/>
            <person name="Ayuso-Fernandez I."/>
            <person name="Pacheco R."/>
            <person name="Padilla G."/>
            <person name="Ferreira P."/>
            <person name="Barriuso J."/>
            <person name="Kellner H."/>
            <person name="Castanera R."/>
            <person name="Alfaro M."/>
            <person name="Ramirez L."/>
            <person name="Pisabarro A.G."/>
            <person name="Kuo A."/>
            <person name="Tritt A."/>
            <person name="Lipzen A."/>
            <person name="He G."/>
            <person name="Yan M."/>
            <person name="Ng V."/>
            <person name="Cullen D."/>
            <person name="Martin F."/>
            <person name="Rosso M.-N."/>
            <person name="Henrissat B."/>
            <person name="Hibbett D."/>
            <person name="Martinez A.T."/>
            <person name="Grigoriev I.V."/>
        </authorList>
    </citation>
    <scope>NUCLEOTIDE SEQUENCE</scope>
    <source>
        <strain evidence="1">CIRM-BRFM 674</strain>
    </source>
</reference>
<evidence type="ECO:0000313" key="1">
    <source>
        <dbReference type="EMBL" id="KAF9473167.1"/>
    </source>
</evidence>
<organism evidence="1 2">
    <name type="scientific">Pholiota conissans</name>
    <dbReference type="NCBI Taxonomy" id="109636"/>
    <lineage>
        <taxon>Eukaryota</taxon>
        <taxon>Fungi</taxon>
        <taxon>Dikarya</taxon>
        <taxon>Basidiomycota</taxon>
        <taxon>Agaricomycotina</taxon>
        <taxon>Agaricomycetes</taxon>
        <taxon>Agaricomycetidae</taxon>
        <taxon>Agaricales</taxon>
        <taxon>Agaricineae</taxon>
        <taxon>Strophariaceae</taxon>
        <taxon>Pholiota</taxon>
    </lineage>
</organism>
<sequence length="141" mass="16143">MDQRAEPEEYRLLSILSLLDAPPIPSDQIKQAFMNFDSIFLRQGINDDSPGWCVQILDLLKKLNFGDQGQAYQHVLDLFAEGLTNSWTSYDDDTKSHVRYCPDVCARICQLRPKLARLPSLDLSRKWVDGDDDDYISDESS</sequence>
<dbReference type="EMBL" id="MU155465">
    <property type="protein sequence ID" value="KAF9473167.1"/>
    <property type="molecule type" value="Genomic_DNA"/>
</dbReference>
<dbReference type="AlphaFoldDB" id="A0A9P6CNS0"/>
<protein>
    <submittedName>
        <fullName evidence="1">Uncharacterized protein</fullName>
    </submittedName>
</protein>
<dbReference type="Proteomes" id="UP000807469">
    <property type="component" value="Unassembled WGS sequence"/>
</dbReference>
<name>A0A9P6CNS0_9AGAR</name>
<accession>A0A9P6CNS0</accession>
<evidence type="ECO:0000313" key="2">
    <source>
        <dbReference type="Proteomes" id="UP000807469"/>
    </source>
</evidence>